<feature type="compositionally biased region" description="Basic and acidic residues" evidence="1">
    <location>
        <begin position="1"/>
        <end position="20"/>
    </location>
</feature>
<dbReference type="RefSeq" id="WP_183226380.1">
    <property type="nucleotide sequence ID" value="NZ_BMPW01000025.1"/>
</dbReference>
<evidence type="ECO:0000313" key="3">
    <source>
        <dbReference type="Proteomes" id="UP000590749"/>
    </source>
</evidence>
<sequence length="84" mass="9288">MAGDLRPGRHPDRKQDRNVLRMEPISLTALSSVAGRRRLTGHDDADQLGRTVEEVIPDLAPIVGPDFRQVLHSGEPLLNREITG</sequence>
<reference evidence="2 3" key="1">
    <citation type="submission" date="2020-08" db="EMBL/GenBank/DDBJ databases">
        <title>Genomic Encyclopedia of Type Strains, Phase III (KMG-III): the genomes of soil and plant-associated and newly described type strains.</title>
        <authorList>
            <person name="Whitman W."/>
        </authorList>
    </citation>
    <scope>NUCLEOTIDE SEQUENCE [LARGE SCALE GENOMIC DNA]</scope>
    <source>
        <strain evidence="2 3">CECT 3287</strain>
    </source>
</reference>
<evidence type="ECO:0000313" key="2">
    <source>
        <dbReference type="EMBL" id="MBB3100333.1"/>
    </source>
</evidence>
<keyword evidence="3" id="KW-1185">Reference proteome</keyword>
<dbReference type="AlphaFoldDB" id="A0A7W5AQ59"/>
<proteinExistence type="predicted"/>
<protein>
    <submittedName>
        <fullName evidence="2">Uncharacterized protein</fullName>
    </submittedName>
</protein>
<dbReference type="EMBL" id="JACHXF010000024">
    <property type="protein sequence ID" value="MBB3100333.1"/>
    <property type="molecule type" value="Genomic_DNA"/>
</dbReference>
<accession>A0A7W5AQ59</accession>
<feature type="region of interest" description="Disordered" evidence="1">
    <location>
        <begin position="1"/>
        <end position="22"/>
    </location>
</feature>
<dbReference type="Proteomes" id="UP000590749">
    <property type="component" value="Unassembled WGS sequence"/>
</dbReference>
<comment type="caution">
    <text evidence="2">The sequence shown here is derived from an EMBL/GenBank/DDBJ whole genome shotgun (WGS) entry which is preliminary data.</text>
</comment>
<name>A0A7W5AQ59_9ACTN</name>
<gene>
    <name evidence="2" type="ORF">FHR83_008055</name>
</gene>
<evidence type="ECO:0000256" key="1">
    <source>
        <dbReference type="SAM" id="MobiDB-lite"/>
    </source>
</evidence>
<organism evidence="2 3">
    <name type="scientific">Actinoplanes campanulatus</name>
    <dbReference type="NCBI Taxonomy" id="113559"/>
    <lineage>
        <taxon>Bacteria</taxon>
        <taxon>Bacillati</taxon>
        <taxon>Actinomycetota</taxon>
        <taxon>Actinomycetes</taxon>
        <taxon>Micromonosporales</taxon>
        <taxon>Micromonosporaceae</taxon>
        <taxon>Actinoplanes</taxon>
    </lineage>
</organism>